<dbReference type="AlphaFoldDB" id="A0A917TPP3"/>
<comment type="caution">
    <text evidence="2">The sequence shown here is derived from an EMBL/GenBank/DDBJ whole genome shotgun (WGS) entry which is preliminary data.</text>
</comment>
<evidence type="ECO:0000256" key="1">
    <source>
        <dbReference type="SAM" id="MobiDB-lite"/>
    </source>
</evidence>
<dbReference type="EMBL" id="BMNB01000004">
    <property type="protein sequence ID" value="GGM29076.1"/>
    <property type="molecule type" value="Genomic_DNA"/>
</dbReference>
<sequence>MKGVEVIADIEMWNFHGGFMVGSIEARQLHVAGSSVTISERQCQEGLRSCQSFLASSRSARPVAVLGVAIAVALLTGCTGGGSPETEAGPTTPAMSAPPQDARGSAEELALNAYRGMWSAYAKAGLTANPDEPDLAKHASGKALATLREGLSNARRDGHVIKGELGSSPQVTEVNLSNQPATVSIADCLSTERFLTYTSSGDLVDDESGGRRLTKATATNLGTGEGWRVTGLGIQAVGTCS</sequence>
<evidence type="ECO:0000313" key="2">
    <source>
        <dbReference type="EMBL" id="GGM29076.1"/>
    </source>
</evidence>
<reference evidence="2" key="1">
    <citation type="journal article" date="2014" name="Int. J. Syst. Evol. Microbiol.">
        <title>Complete genome sequence of Corynebacterium casei LMG S-19264T (=DSM 44701T), isolated from a smear-ripened cheese.</title>
        <authorList>
            <consortium name="US DOE Joint Genome Institute (JGI-PGF)"/>
            <person name="Walter F."/>
            <person name="Albersmeier A."/>
            <person name="Kalinowski J."/>
            <person name="Ruckert C."/>
        </authorList>
    </citation>
    <scope>NUCLEOTIDE SEQUENCE</scope>
    <source>
        <strain evidence="2">CGMCC 4.7312</strain>
    </source>
</reference>
<organism evidence="2 3">
    <name type="scientific">Micromonospora sonchi</name>
    <dbReference type="NCBI Taxonomy" id="1763543"/>
    <lineage>
        <taxon>Bacteria</taxon>
        <taxon>Bacillati</taxon>
        <taxon>Actinomycetota</taxon>
        <taxon>Actinomycetes</taxon>
        <taxon>Micromonosporales</taxon>
        <taxon>Micromonosporaceae</taxon>
        <taxon>Micromonospora</taxon>
    </lineage>
</organism>
<protein>
    <recommendedName>
        <fullName evidence="4">Secreted protein/lipoprotein</fullName>
    </recommendedName>
</protein>
<feature type="region of interest" description="Disordered" evidence="1">
    <location>
        <begin position="81"/>
        <end position="101"/>
    </location>
</feature>
<name>A0A917TPP3_9ACTN</name>
<evidence type="ECO:0000313" key="3">
    <source>
        <dbReference type="Proteomes" id="UP000608890"/>
    </source>
</evidence>
<keyword evidence="3" id="KW-1185">Reference proteome</keyword>
<accession>A0A917TPP3</accession>
<gene>
    <name evidence="2" type="ORF">GCM10011608_12220</name>
</gene>
<evidence type="ECO:0008006" key="4">
    <source>
        <dbReference type="Google" id="ProtNLM"/>
    </source>
</evidence>
<proteinExistence type="predicted"/>
<reference evidence="2" key="2">
    <citation type="submission" date="2020-09" db="EMBL/GenBank/DDBJ databases">
        <authorList>
            <person name="Sun Q."/>
            <person name="Zhou Y."/>
        </authorList>
    </citation>
    <scope>NUCLEOTIDE SEQUENCE</scope>
    <source>
        <strain evidence="2">CGMCC 4.7312</strain>
    </source>
</reference>
<dbReference type="Proteomes" id="UP000608890">
    <property type="component" value="Unassembled WGS sequence"/>
</dbReference>